<dbReference type="GO" id="GO:0016226">
    <property type="term" value="P:iron-sulfur cluster assembly"/>
    <property type="evidence" value="ECO:0007669"/>
    <property type="project" value="InterPro"/>
</dbReference>
<name>A0A3B1CAN4_9ZZZZ</name>
<dbReference type="GO" id="GO:0051536">
    <property type="term" value="F:iron-sulfur cluster binding"/>
    <property type="evidence" value="ECO:0007669"/>
    <property type="project" value="InterPro"/>
</dbReference>
<dbReference type="SUPFAM" id="SSF82649">
    <property type="entry name" value="SufE/NifU"/>
    <property type="match status" value="1"/>
</dbReference>
<dbReference type="CDD" id="cd06664">
    <property type="entry name" value="IscU_like"/>
    <property type="match status" value="1"/>
</dbReference>
<sequence length="149" mass="16668">MNSGNDLYQRIILDHNRNPRNFRKTDGATHACDGYNPLCGDEITLYLTLADNVIQDISFQGSGCAISKAATSLMTGQLKGKTIDESREIADRFLKLVKGEPETGDRDDILGKLKIFEGVRQYPSRIKCATLPWHTMTCALDKKRETTTE</sequence>
<dbReference type="FunFam" id="3.90.1010.10:FF:000002">
    <property type="entry name" value="Iron-sulfur cluster assembly scaffold protein NifU"/>
    <property type="match status" value="1"/>
</dbReference>
<dbReference type="GO" id="GO:0005506">
    <property type="term" value="F:iron ion binding"/>
    <property type="evidence" value="ECO:0007669"/>
    <property type="project" value="InterPro"/>
</dbReference>
<dbReference type="Pfam" id="PF01592">
    <property type="entry name" value="NifU_N"/>
    <property type="match status" value="1"/>
</dbReference>
<feature type="domain" description="NIF system FeS cluster assembly NifU N-terminal" evidence="1">
    <location>
        <begin position="8"/>
        <end position="128"/>
    </location>
</feature>
<dbReference type="NCBIfam" id="TIGR01994">
    <property type="entry name" value="SUF_scaf_2"/>
    <property type="match status" value="1"/>
</dbReference>
<accession>A0A3B1CAN4</accession>
<reference evidence="2" key="1">
    <citation type="submission" date="2018-06" db="EMBL/GenBank/DDBJ databases">
        <authorList>
            <person name="Zhirakovskaya E."/>
        </authorList>
    </citation>
    <scope>NUCLEOTIDE SEQUENCE</scope>
</reference>
<dbReference type="AlphaFoldDB" id="A0A3B1CAN4"/>
<evidence type="ECO:0000259" key="1">
    <source>
        <dbReference type="Pfam" id="PF01592"/>
    </source>
</evidence>
<dbReference type="PANTHER" id="PTHR10093">
    <property type="entry name" value="IRON-SULFUR CLUSTER ASSEMBLY ENZYME NIFU HOMOLOG"/>
    <property type="match status" value="1"/>
</dbReference>
<organism evidence="2">
    <name type="scientific">hydrothermal vent metagenome</name>
    <dbReference type="NCBI Taxonomy" id="652676"/>
    <lineage>
        <taxon>unclassified sequences</taxon>
        <taxon>metagenomes</taxon>
        <taxon>ecological metagenomes</taxon>
    </lineage>
</organism>
<dbReference type="EMBL" id="UOGE01000068">
    <property type="protein sequence ID" value="VAX21713.1"/>
    <property type="molecule type" value="Genomic_DNA"/>
</dbReference>
<evidence type="ECO:0000313" key="2">
    <source>
        <dbReference type="EMBL" id="VAX21713.1"/>
    </source>
</evidence>
<dbReference type="Gene3D" id="3.90.1010.10">
    <property type="match status" value="1"/>
</dbReference>
<dbReference type="InterPro" id="IPR002871">
    <property type="entry name" value="NIF_FeS_clus_asmbl_NifU_N"/>
</dbReference>
<protein>
    <submittedName>
        <fullName evidence="2">Iron-sulfur cluster assembly scaffold protein for SUF system, SufE2</fullName>
    </submittedName>
</protein>
<gene>
    <name evidence="2" type="ORF">MNBD_NITROSPINAE02-805</name>
</gene>
<proteinExistence type="predicted"/>